<feature type="compositionally biased region" description="Basic and acidic residues" evidence="3">
    <location>
        <begin position="1"/>
        <end position="18"/>
    </location>
</feature>
<dbReference type="GO" id="GO:0003677">
    <property type="term" value="F:DNA binding"/>
    <property type="evidence" value="ECO:0007669"/>
    <property type="project" value="InterPro"/>
</dbReference>
<evidence type="ECO:0000259" key="4">
    <source>
        <dbReference type="PROSITE" id="PS50043"/>
    </source>
</evidence>
<organism evidence="5 6">
    <name type="scientific">Cellulosimicrobium arenosum</name>
    <dbReference type="NCBI Taxonomy" id="2708133"/>
    <lineage>
        <taxon>Bacteria</taxon>
        <taxon>Bacillati</taxon>
        <taxon>Actinomycetota</taxon>
        <taxon>Actinomycetes</taxon>
        <taxon>Micrococcales</taxon>
        <taxon>Promicromonosporaceae</taxon>
        <taxon>Cellulosimicrobium</taxon>
    </lineage>
</organism>
<dbReference type="InterPro" id="IPR016032">
    <property type="entry name" value="Sig_transdc_resp-reg_C-effctor"/>
</dbReference>
<dbReference type="RefSeq" id="WP_191827219.1">
    <property type="nucleotide sequence ID" value="NZ_JACYHB010000001.1"/>
</dbReference>
<dbReference type="Proteomes" id="UP000610846">
    <property type="component" value="Unassembled WGS sequence"/>
</dbReference>
<evidence type="ECO:0000313" key="6">
    <source>
        <dbReference type="Proteomes" id="UP000610846"/>
    </source>
</evidence>
<evidence type="ECO:0000256" key="1">
    <source>
        <dbReference type="ARBA" id="ARBA00022741"/>
    </source>
</evidence>
<feature type="region of interest" description="Disordered" evidence="3">
    <location>
        <begin position="1"/>
        <end position="34"/>
    </location>
</feature>
<accession>A0A927G624</accession>
<dbReference type="PANTHER" id="PTHR16305:SF35">
    <property type="entry name" value="TRANSCRIPTIONAL ACTIVATOR DOMAIN"/>
    <property type="match status" value="1"/>
</dbReference>
<dbReference type="CDD" id="cd06170">
    <property type="entry name" value="LuxR_C_like"/>
    <property type="match status" value="1"/>
</dbReference>
<evidence type="ECO:0000256" key="3">
    <source>
        <dbReference type="SAM" id="MobiDB-lite"/>
    </source>
</evidence>
<keyword evidence="2" id="KW-0067">ATP-binding</keyword>
<dbReference type="InterPro" id="IPR011990">
    <property type="entry name" value="TPR-like_helical_dom_sf"/>
</dbReference>
<dbReference type="InterPro" id="IPR000792">
    <property type="entry name" value="Tscrpt_reg_LuxR_C"/>
</dbReference>
<dbReference type="GO" id="GO:0006355">
    <property type="term" value="P:regulation of DNA-templated transcription"/>
    <property type="evidence" value="ECO:0007669"/>
    <property type="project" value="InterPro"/>
</dbReference>
<gene>
    <name evidence="5" type="ORF">IF651_01005</name>
</gene>
<dbReference type="Pfam" id="PF00196">
    <property type="entry name" value="GerE"/>
    <property type="match status" value="1"/>
</dbReference>
<dbReference type="GO" id="GO:0005737">
    <property type="term" value="C:cytoplasm"/>
    <property type="evidence" value="ECO:0007669"/>
    <property type="project" value="TreeGrafter"/>
</dbReference>
<comment type="caution">
    <text evidence="5">The sequence shown here is derived from an EMBL/GenBank/DDBJ whole genome shotgun (WGS) entry which is preliminary data.</text>
</comment>
<protein>
    <submittedName>
        <fullName evidence="5">AAA family ATPase</fullName>
    </submittedName>
</protein>
<keyword evidence="6" id="KW-1185">Reference proteome</keyword>
<dbReference type="GO" id="GO:0005524">
    <property type="term" value="F:ATP binding"/>
    <property type="evidence" value="ECO:0007669"/>
    <property type="project" value="UniProtKB-KW"/>
</dbReference>
<feature type="domain" description="HTH luxR-type" evidence="4">
    <location>
        <begin position="875"/>
        <end position="940"/>
    </location>
</feature>
<evidence type="ECO:0000313" key="5">
    <source>
        <dbReference type="EMBL" id="MBD8077639.1"/>
    </source>
</evidence>
<reference evidence="5" key="2">
    <citation type="submission" date="2020-09" db="EMBL/GenBank/DDBJ databases">
        <authorList>
            <person name="Yu Y."/>
        </authorList>
    </citation>
    <scope>NUCLEOTIDE SEQUENCE</scope>
    <source>
        <strain evidence="5">KCTC 49039</strain>
    </source>
</reference>
<reference evidence="5" key="1">
    <citation type="journal article" date="2018" name="Curr. Microbiol.">
        <title>Cellulosimicrobium arenosum sp. nov., Isolated from Marine Sediment Sand.</title>
        <authorList>
            <person name="Oh M."/>
            <person name="Kim J.H."/>
            <person name="Yoon J.H."/>
            <person name="Schumann P."/>
            <person name="Kim W."/>
        </authorList>
    </citation>
    <scope>NUCLEOTIDE SEQUENCE</scope>
    <source>
        <strain evidence="5">KCTC 49039</strain>
    </source>
</reference>
<proteinExistence type="predicted"/>
<dbReference type="PANTHER" id="PTHR16305">
    <property type="entry name" value="TESTICULAR SOLUBLE ADENYLYL CYCLASE"/>
    <property type="match status" value="1"/>
</dbReference>
<dbReference type="InterPro" id="IPR027417">
    <property type="entry name" value="P-loop_NTPase"/>
</dbReference>
<sequence length="940" mass="101147">MERPWKDAREHLDADVDAQRVSGPPAGRSAGSLLGRDRELTRLLTLVDRAREGGSGALVVSGGAGVGKTALLDRVVDLAGSGVRVERMVASESEMELPYAGLQLLCGHLMSEVDHLPGPQREALETAFGLRGASALNPLVVGLGVRGLLTRAAADRALLCVVDDAQWLDDVSARAVASVARRLGSEGIAVVVSMRTVDEQFADLPQLALQGLGYADAREVLRLGLPGVLDRRVRDQLITESGGNPLALRELPGTLSPAELAGGFALASSLPLESRIELSLLARLESLPASTRTLLLLAAADPTGDTGLLWRAGAVLGLDPEDLDAAQQADALVVGARVTFRHPLIRSAVYRAATPEDRRSVHAALADVTYADRDPDRRAWHRAAATLRPEEGVARDLEQSAGRARARGGVAAAAAFLERSAELSPEPGSRADRLIAAAGAKHDAGAPDTALRLLDSARDLPLTPLQEALVGRLRARAGYALRRDRSAPLQLLRAAQALEPHDRALARDTYMEALSAAVYAGRLGEPGAVEQVADAILAATADDRSERAQDLILRGQALLSTRGQESALPIVRRAVRAFLGHPPDALELHWMWFGGRAAQDIWDAEALRTLAERQVRLARAGGVLTVLPMALSLLMVARTFDGHLDEAEAICDDIDTILSVTGQPLPQYGRVFVAAYRGQVEEVERGAARLRADAYARGEGYALTVANLAEALVYNGAGRYREALVAAREELPYSHELGHAMRTLLEVVEAAARTGERAVAEEAFERLVSVTEPVGDSEWARAFVALAEAQLRDGDEAESLYREAIDGFDRVRVPMLKGRAQLVYGEMLRRQNRRVDARVQLRAAYAVLSSCGMEGFADRAARELRATGETVHARSSDRSDDLTDQEGNVARLARDGLTNREIGARLFLSAHTVEWHLRKVFVKLGIRSRTELRTALPEAD</sequence>
<dbReference type="EMBL" id="JACYHB010000001">
    <property type="protein sequence ID" value="MBD8077639.1"/>
    <property type="molecule type" value="Genomic_DNA"/>
</dbReference>
<dbReference type="InterPro" id="IPR041664">
    <property type="entry name" value="AAA_16"/>
</dbReference>
<dbReference type="AlphaFoldDB" id="A0A927G624"/>
<evidence type="ECO:0000256" key="2">
    <source>
        <dbReference type="ARBA" id="ARBA00022840"/>
    </source>
</evidence>
<dbReference type="SUPFAM" id="SSF48452">
    <property type="entry name" value="TPR-like"/>
    <property type="match status" value="1"/>
</dbReference>
<dbReference type="Pfam" id="PF13191">
    <property type="entry name" value="AAA_16"/>
    <property type="match status" value="1"/>
</dbReference>
<dbReference type="SUPFAM" id="SSF46894">
    <property type="entry name" value="C-terminal effector domain of the bipartite response regulators"/>
    <property type="match status" value="1"/>
</dbReference>
<dbReference type="SUPFAM" id="SSF52540">
    <property type="entry name" value="P-loop containing nucleoside triphosphate hydrolases"/>
    <property type="match status" value="1"/>
</dbReference>
<dbReference type="PRINTS" id="PR00038">
    <property type="entry name" value="HTHLUXR"/>
</dbReference>
<dbReference type="SMART" id="SM00421">
    <property type="entry name" value="HTH_LUXR"/>
    <property type="match status" value="1"/>
</dbReference>
<dbReference type="PROSITE" id="PS50043">
    <property type="entry name" value="HTH_LUXR_2"/>
    <property type="match status" value="1"/>
</dbReference>
<keyword evidence="1" id="KW-0547">Nucleotide-binding</keyword>
<dbReference type="InterPro" id="IPR036388">
    <property type="entry name" value="WH-like_DNA-bd_sf"/>
</dbReference>
<dbReference type="GO" id="GO:0004016">
    <property type="term" value="F:adenylate cyclase activity"/>
    <property type="evidence" value="ECO:0007669"/>
    <property type="project" value="TreeGrafter"/>
</dbReference>
<name>A0A927G624_9MICO</name>
<dbReference type="Gene3D" id="1.10.10.10">
    <property type="entry name" value="Winged helix-like DNA-binding domain superfamily/Winged helix DNA-binding domain"/>
    <property type="match status" value="1"/>
</dbReference>